<accession>A0A8J4DGG4</accession>
<dbReference type="InterPro" id="IPR011055">
    <property type="entry name" value="Dup_hybrid_motif"/>
</dbReference>
<dbReference type="AlphaFoldDB" id="A0A8J4DGG4"/>
<dbReference type="PANTHER" id="PTHR21666:SF270">
    <property type="entry name" value="MUREIN HYDROLASE ACTIVATOR ENVC"/>
    <property type="match status" value="1"/>
</dbReference>
<dbReference type="EMBL" id="BOOY01000001">
    <property type="protein sequence ID" value="GIJ00658.1"/>
    <property type="molecule type" value="Genomic_DNA"/>
</dbReference>
<dbReference type="GO" id="GO:0004222">
    <property type="term" value="F:metalloendopeptidase activity"/>
    <property type="evidence" value="ECO:0007669"/>
    <property type="project" value="TreeGrafter"/>
</dbReference>
<dbReference type="PANTHER" id="PTHR21666">
    <property type="entry name" value="PEPTIDASE-RELATED"/>
    <property type="match status" value="1"/>
</dbReference>
<feature type="chain" id="PRO_5035171216" description="M23ase beta-sheet core domain-containing protein" evidence="1">
    <location>
        <begin position="30"/>
        <end position="274"/>
    </location>
</feature>
<protein>
    <recommendedName>
        <fullName evidence="2">M23ase beta-sheet core domain-containing protein</fullName>
    </recommendedName>
</protein>
<name>A0A8J4DGG4_9ACTN</name>
<evidence type="ECO:0000256" key="1">
    <source>
        <dbReference type="SAM" id="SignalP"/>
    </source>
</evidence>
<evidence type="ECO:0000313" key="4">
    <source>
        <dbReference type="Proteomes" id="UP000652013"/>
    </source>
</evidence>
<feature type="domain" description="M23ase beta-sheet core" evidence="2">
    <location>
        <begin position="146"/>
        <end position="250"/>
    </location>
</feature>
<evidence type="ECO:0000259" key="2">
    <source>
        <dbReference type="Pfam" id="PF01551"/>
    </source>
</evidence>
<dbReference type="RefSeq" id="WP_203936009.1">
    <property type="nucleotide sequence ID" value="NZ_BAAAGJ010000024.1"/>
</dbReference>
<keyword evidence="1" id="KW-0732">Signal</keyword>
<feature type="signal peptide" evidence="1">
    <location>
        <begin position="1"/>
        <end position="29"/>
    </location>
</feature>
<dbReference type="Pfam" id="PF01551">
    <property type="entry name" value="Peptidase_M23"/>
    <property type="match status" value="1"/>
</dbReference>
<proteinExistence type="predicted"/>
<dbReference type="CDD" id="cd12797">
    <property type="entry name" value="M23_peptidase"/>
    <property type="match status" value="1"/>
</dbReference>
<dbReference type="Gene3D" id="2.70.70.10">
    <property type="entry name" value="Glucose Permease (Domain IIA)"/>
    <property type="match status" value="1"/>
</dbReference>
<reference evidence="3" key="1">
    <citation type="submission" date="2021-01" db="EMBL/GenBank/DDBJ databases">
        <title>Whole genome shotgun sequence of Spirilliplanes yamanashiensis NBRC 15828.</title>
        <authorList>
            <person name="Komaki H."/>
            <person name="Tamura T."/>
        </authorList>
    </citation>
    <scope>NUCLEOTIDE SEQUENCE</scope>
    <source>
        <strain evidence="3">NBRC 15828</strain>
    </source>
</reference>
<dbReference type="SUPFAM" id="SSF51261">
    <property type="entry name" value="Duplicated hybrid motif"/>
    <property type="match status" value="1"/>
</dbReference>
<gene>
    <name evidence="3" type="ORF">Sya03_00100</name>
</gene>
<dbReference type="InterPro" id="IPR050570">
    <property type="entry name" value="Cell_wall_metabolism_enzyme"/>
</dbReference>
<comment type="caution">
    <text evidence="3">The sequence shown here is derived from an EMBL/GenBank/DDBJ whole genome shotgun (WGS) entry which is preliminary data.</text>
</comment>
<organism evidence="3 4">
    <name type="scientific">Spirilliplanes yamanashiensis</name>
    <dbReference type="NCBI Taxonomy" id="42233"/>
    <lineage>
        <taxon>Bacteria</taxon>
        <taxon>Bacillati</taxon>
        <taxon>Actinomycetota</taxon>
        <taxon>Actinomycetes</taxon>
        <taxon>Micromonosporales</taxon>
        <taxon>Micromonosporaceae</taxon>
        <taxon>Spirilliplanes</taxon>
    </lineage>
</organism>
<dbReference type="Proteomes" id="UP000652013">
    <property type="component" value="Unassembled WGS sequence"/>
</dbReference>
<sequence>MRGRTVLVGLAVAATAAAALLVTAPGASAGDAATGVVDTRGIVLNARGGPSPDAEKRGAIPHGRTVTIVCQQPGATVTGTVRRTDLWNRLPDGSYVSDAYVERGAAALPVCDAPAARPPAEPAPAWVPPVAARLGSTFRSAHRPAHDGIDFPARKGTPVRAASGGTVIRVACQSGTGTCDADGFIGAGGCGWYAEIQHAGAVVTRYCHLVRRPPVAVGQAVTAGQTIGHVGSSGNSSGPHLHFEVHRDAAPATDANAVNPVPFLQARGVALSGR</sequence>
<evidence type="ECO:0000313" key="3">
    <source>
        <dbReference type="EMBL" id="GIJ00658.1"/>
    </source>
</evidence>
<dbReference type="InterPro" id="IPR016047">
    <property type="entry name" value="M23ase_b-sheet_dom"/>
</dbReference>
<keyword evidence="4" id="KW-1185">Reference proteome</keyword>